<reference evidence="3 4" key="1">
    <citation type="journal article" date="2020" name="Arch. Microbiol.">
        <title>The genome sequence of the giant phototrophic gammaproteobacterium Thiospirillum jenense gives insight into its physiological properties and phylogenetic relationships.</title>
        <authorList>
            <person name="Imhoff J.F."/>
            <person name="Meyer T.E."/>
            <person name="Kyndt J.A."/>
        </authorList>
    </citation>
    <scope>NUCLEOTIDE SEQUENCE [LARGE SCALE GENOMIC DNA]</scope>
    <source>
        <strain evidence="3 4">DSM 216</strain>
    </source>
</reference>
<dbReference type="EMBL" id="JABVCQ010000001">
    <property type="protein sequence ID" value="MBB1124647.1"/>
    <property type="molecule type" value="Genomic_DNA"/>
</dbReference>
<dbReference type="InterPro" id="IPR016155">
    <property type="entry name" value="Mopterin_synth/thiamin_S_b"/>
</dbReference>
<proteinExistence type="inferred from homology"/>
<comment type="similarity">
    <text evidence="1 2">Belongs to the UPF0125 (RnfH) family.</text>
</comment>
<dbReference type="Proteomes" id="UP000548632">
    <property type="component" value="Unassembled WGS sequence"/>
</dbReference>
<protein>
    <recommendedName>
        <fullName evidence="2">UPF0125 protein HUK38_00180</fullName>
    </recommendedName>
</protein>
<evidence type="ECO:0000256" key="2">
    <source>
        <dbReference type="HAMAP-Rule" id="MF_00460"/>
    </source>
</evidence>
<evidence type="ECO:0000313" key="3">
    <source>
        <dbReference type="EMBL" id="MBB1124647.1"/>
    </source>
</evidence>
<dbReference type="InterPro" id="IPR005346">
    <property type="entry name" value="RnfH"/>
</dbReference>
<dbReference type="PANTHER" id="PTHR37483:SF1">
    <property type="entry name" value="UPF0125 PROTEIN RATB"/>
    <property type="match status" value="1"/>
</dbReference>
<evidence type="ECO:0000256" key="1">
    <source>
        <dbReference type="ARBA" id="ARBA00010645"/>
    </source>
</evidence>
<keyword evidence="4" id="KW-1185">Reference proteome</keyword>
<comment type="caution">
    <text evidence="3">The sequence shown here is derived from an EMBL/GenBank/DDBJ whole genome shotgun (WGS) entry which is preliminary data.</text>
</comment>
<dbReference type="Gene3D" id="3.10.20.280">
    <property type="entry name" value="RnfH-like"/>
    <property type="match status" value="1"/>
</dbReference>
<organism evidence="3 4">
    <name type="scientific">Thiospirillum jenense</name>
    <dbReference type="NCBI Taxonomy" id="1653858"/>
    <lineage>
        <taxon>Bacteria</taxon>
        <taxon>Pseudomonadati</taxon>
        <taxon>Pseudomonadota</taxon>
        <taxon>Gammaproteobacteria</taxon>
        <taxon>Chromatiales</taxon>
        <taxon>Chromatiaceae</taxon>
        <taxon>Thiospirillum</taxon>
    </lineage>
</organism>
<dbReference type="AlphaFoldDB" id="A0A839HBP3"/>
<dbReference type="SUPFAM" id="SSF54285">
    <property type="entry name" value="MoaD/ThiS"/>
    <property type="match status" value="1"/>
</dbReference>
<dbReference type="Pfam" id="PF03658">
    <property type="entry name" value="Ub-RnfH"/>
    <property type="match status" value="1"/>
</dbReference>
<gene>
    <name evidence="3" type="ORF">HUK38_00180</name>
</gene>
<dbReference type="HAMAP" id="MF_00460">
    <property type="entry name" value="UPF0125_RnfH"/>
    <property type="match status" value="1"/>
</dbReference>
<accession>A0A839HBP3</accession>
<dbReference type="RefSeq" id="WP_182581755.1">
    <property type="nucleotide sequence ID" value="NZ_JABVCQ010000001.1"/>
</dbReference>
<name>A0A839HBP3_9GAMM</name>
<sequence length="87" mass="9523">MQTTIIYAQSKRQMSLTVTIPEGATIQEAIEKSGILNQCPEINLDENKVGIFGKITPLTTALVEGDRVEIYRPLTVDPKTVLRGGAH</sequence>
<dbReference type="InterPro" id="IPR037021">
    <property type="entry name" value="RnfH_sf"/>
</dbReference>
<dbReference type="PANTHER" id="PTHR37483">
    <property type="entry name" value="UPF0125 PROTEIN RATB"/>
    <property type="match status" value="1"/>
</dbReference>
<evidence type="ECO:0000313" key="4">
    <source>
        <dbReference type="Proteomes" id="UP000548632"/>
    </source>
</evidence>
<dbReference type="NCBIfam" id="NF002490">
    <property type="entry name" value="PRK01777.1"/>
    <property type="match status" value="1"/>
</dbReference>